<sequence>MVFAALSSSFSLAVFAKSNHHISLSHPISDISVPLSPVPEPAPGPNQSQPTGIFDVRKFGATSDGFTDDTDAFKLAWDTACGTGGGSANSTILVPRGHSFVIQPTIFTGPCNSSIVFQIDGTVMLPDGPESWPLNKSKRQWLVFYRINGMSMQGDGLIDGKGQKWWNLPCKPHKGVNGTTKPGPCDSPVALRFFMSNNLTVQGLKIKDSPQFHFRFDGCQNVLVQSLTIKAPALSPNTDGIHIENTNNVEIYDSIISTGNHKTAISYGDKLERTNIGSLGVRNSSACVSNITVTDSKIMYSKNGLRIKTWQGGSGAVSKFHMSLKLL</sequence>
<dbReference type="Pfam" id="PF00295">
    <property type="entry name" value="Glyco_hydro_28"/>
    <property type="match status" value="1"/>
</dbReference>
<keyword evidence="10" id="KW-1185">Reference proteome</keyword>
<proteinExistence type="inferred from homology"/>
<keyword evidence="6 8" id="KW-0326">Glycosidase</keyword>
<keyword evidence="7" id="KW-0961">Cell wall biogenesis/degradation</keyword>
<comment type="caution">
    <text evidence="9">The sequence shown here is derived from an EMBL/GenBank/DDBJ whole genome shotgun (WGS) entry which is preliminary data.</text>
</comment>
<evidence type="ECO:0000256" key="7">
    <source>
        <dbReference type="ARBA" id="ARBA00023316"/>
    </source>
</evidence>
<dbReference type="Proteomes" id="UP001346149">
    <property type="component" value="Unassembled WGS sequence"/>
</dbReference>
<evidence type="ECO:0008006" key="11">
    <source>
        <dbReference type="Google" id="ProtNLM"/>
    </source>
</evidence>
<evidence type="ECO:0000313" key="9">
    <source>
        <dbReference type="EMBL" id="KAK4787012.1"/>
    </source>
</evidence>
<organism evidence="9 10">
    <name type="scientific">Trapa natans</name>
    <name type="common">Water chestnut</name>
    <dbReference type="NCBI Taxonomy" id="22666"/>
    <lineage>
        <taxon>Eukaryota</taxon>
        <taxon>Viridiplantae</taxon>
        <taxon>Streptophyta</taxon>
        <taxon>Embryophyta</taxon>
        <taxon>Tracheophyta</taxon>
        <taxon>Spermatophyta</taxon>
        <taxon>Magnoliopsida</taxon>
        <taxon>eudicotyledons</taxon>
        <taxon>Gunneridae</taxon>
        <taxon>Pentapetalae</taxon>
        <taxon>rosids</taxon>
        <taxon>malvids</taxon>
        <taxon>Myrtales</taxon>
        <taxon>Lythraceae</taxon>
        <taxon>Trapa</taxon>
    </lineage>
</organism>
<evidence type="ECO:0000256" key="4">
    <source>
        <dbReference type="ARBA" id="ARBA00022525"/>
    </source>
</evidence>
<keyword evidence="3" id="KW-0134">Cell wall</keyword>
<keyword evidence="4" id="KW-0964">Secreted</keyword>
<keyword evidence="5 8" id="KW-0378">Hydrolase</keyword>
<evidence type="ECO:0000256" key="5">
    <source>
        <dbReference type="ARBA" id="ARBA00022801"/>
    </source>
</evidence>
<evidence type="ECO:0000256" key="6">
    <source>
        <dbReference type="ARBA" id="ARBA00023295"/>
    </source>
</evidence>
<dbReference type="GO" id="GO:0005975">
    <property type="term" value="P:carbohydrate metabolic process"/>
    <property type="evidence" value="ECO:0007669"/>
    <property type="project" value="InterPro"/>
</dbReference>
<dbReference type="SUPFAM" id="SSF51126">
    <property type="entry name" value="Pectin lyase-like"/>
    <property type="match status" value="1"/>
</dbReference>
<evidence type="ECO:0000256" key="8">
    <source>
        <dbReference type="RuleBase" id="RU361169"/>
    </source>
</evidence>
<gene>
    <name evidence="9" type="ORF">SAY86_010845</name>
</gene>
<evidence type="ECO:0000256" key="3">
    <source>
        <dbReference type="ARBA" id="ARBA00022512"/>
    </source>
</evidence>
<evidence type="ECO:0000256" key="1">
    <source>
        <dbReference type="ARBA" id="ARBA00004191"/>
    </source>
</evidence>
<comment type="similarity">
    <text evidence="2 8">Belongs to the glycosyl hydrolase 28 family.</text>
</comment>
<dbReference type="Gene3D" id="2.160.20.10">
    <property type="entry name" value="Single-stranded right-handed beta-helix, Pectin lyase-like"/>
    <property type="match status" value="1"/>
</dbReference>
<evidence type="ECO:0000256" key="2">
    <source>
        <dbReference type="ARBA" id="ARBA00008834"/>
    </source>
</evidence>
<dbReference type="InterPro" id="IPR011050">
    <property type="entry name" value="Pectin_lyase_fold/virulence"/>
</dbReference>
<accession>A0AAN7LW21</accession>
<dbReference type="InterPro" id="IPR000743">
    <property type="entry name" value="Glyco_hydro_28"/>
</dbReference>
<name>A0AAN7LW21_TRANT</name>
<dbReference type="PANTHER" id="PTHR31375">
    <property type="match status" value="1"/>
</dbReference>
<dbReference type="EMBL" id="JAXQNO010000012">
    <property type="protein sequence ID" value="KAK4787012.1"/>
    <property type="molecule type" value="Genomic_DNA"/>
</dbReference>
<protein>
    <recommendedName>
        <fullName evidence="11">Polygalacturonase</fullName>
    </recommendedName>
</protein>
<dbReference type="InterPro" id="IPR012334">
    <property type="entry name" value="Pectin_lyas_fold"/>
</dbReference>
<dbReference type="GO" id="GO:0004650">
    <property type="term" value="F:polygalacturonase activity"/>
    <property type="evidence" value="ECO:0007669"/>
    <property type="project" value="InterPro"/>
</dbReference>
<dbReference type="GO" id="GO:0071555">
    <property type="term" value="P:cell wall organization"/>
    <property type="evidence" value="ECO:0007669"/>
    <property type="project" value="UniProtKB-KW"/>
</dbReference>
<comment type="subcellular location">
    <subcellularLocation>
        <location evidence="1">Secreted</location>
        <location evidence="1">Cell wall</location>
    </subcellularLocation>
</comment>
<reference evidence="9 10" key="1">
    <citation type="journal article" date="2023" name="Hortic Res">
        <title>Pangenome of water caltrop reveals structural variations and asymmetric subgenome divergence after allopolyploidization.</title>
        <authorList>
            <person name="Zhang X."/>
            <person name="Chen Y."/>
            <person name="Wang L."/>
            <person name="Yuan Y."/>
            <person name="Fang M."/>
            <person name="Shi L."/>
            <person name="Lu R."/>
            <person name="Comes H.P."/>
            <person name="Ma Y."/>
            <person name="Chen Y."/>
            <person name="Huang G."/>
            <person name="Zhou Y."/>
            <person name="Zheng Z."/>
            <person name="Qiu Y."/>
        </authorList>
    </citation>
    <scope>NUCLEOTIDE SEQUENCE [LARGE SCALE GENOMIC DNA]</scope>
    <source>
        <strain evidence="9">F231</strain>
    </source>
</reference>
<dbReference type="AlphaFoldDB" id="A0AAN7LW21"/>
<evidence type="ECO:0000313" key="10">
    <source>
        <dbReference type="Proteomes" id="UP001346149"/>
    </source>
</evidence>